<gene>
    <name evidence="2" type="ORF">HX001_11180</name>
</gene>
<keyword evidence="1" id="KW-0175">Coiled coil</keyword>
<dbReference type="Proteomes" id="UP001170959">
    <property type="component" value="Unassembled WGS sequence"/>
</dbReference>
<sequence>MLNKIALTLRKAFPNAYQILLNIKQGRYSYIFFKDKYPHSFLVNDYPVNNSGEKAPEVIYCFWTGNNPLTENRKKGIKALEKNAGVPVKLITPENLTQYIKSEYPLHKGYELLSFVHRSDYLRCYFMHHYGGGYADVKPFINSWKPAFEKLNSKKDKYIIGYPELLYGGLTPVKHTFLPDKSIYKKYEEKLNSEEKVFNDLTKHTPLLVGTCSFICKPNTVLTKEWYEELHKRMDEAYDELKKFNEKEKNEFIYYEMGYPEKDKGYPIPYFHLLGQIIHPLMLKHHKYIIKYKKLLPVLKDYR</sequence>
<evidence type="ECO:0000313" key="2">
    <source>
        <dbReference type="EMBL" id="MDM1073045.1"/>
    </source>
</evidence>
<evidence type="ECO:0000313" key="3">
    <source>
        <dbReference type="Proteomes" id="UP001170959"/>
    </source>
</evidence>
<protein>
    <recommendedName>
        <fullName evidence="4">Capsular biosynthesis protein</fullName>
    </recommendedName>
</protein>
<proteinExistence type="predicted"/>
<organism evidence="2 3">
    <name type="scientific">Empedobacter brevis</name>
    <dbReference type="NCBI Taxonomy" id="247"/>
    <lineage>
        <taxon>Bacteria</taxon>
        <taxon>Pseudomonadati</taxon>
        <taxon>Bacteroidota</taxon>
        <taxon>Flavobacteriia</taxon>
        <taxon>Flavobacteriales</taxon>
        <taxon>Weeksellaceae</taxon>
        <taxon>Empedobacter</taxon>
    </lineage>
</organism>
<dbReference type="RefSeq" id="WP_286493767.1">
    <property type="nucleotide sequence ID" value="NZ_JACAGJ010000005.1"/>
</dbReference>
<evidence type="ECO:0008006" key="4">
    <source>
        <dbReference type="Google" id="ProtNLM"/>
    </source>
</evidence>
<dbReference type="GO" id="GO:0016757">
    <property type="term" value="F:glycosyltransferase activity"/>
    <property type="evidence" value="ECO:0007669"/>
    <property type="project" value="InterPro"/>
</dbReference>
<evidence type="ECO:0000256" key="1">
    <source>
        <dbReference type="SAM" id="Coils"/>
    </source>
</evidence>
<dbReference type="AlphaFoldDB" id="A0AAJ1QFF0"/>
<dbReference type="InterPro" id="IPR008441">
    <property type="entry name" value="AfumC-like_glycosyl_Trfase"/>
</dbReference>
<accession>A0AAJ1QFF0</accession>
<dbReference type="Pfam" id="PF05704">
    <property type="entry name" value="Caps_synth"/>
    <property type="match status" value="1"/>
</dbReference>
<dbReference type="InterPro" id="IPR029044">
    <property type="entry name" value="Nucleotide-diphossugar_trans"/>
</dbReference>
<feature type="coiled-coil region" evidence="1">
    <location>
        <begin position="184"/>
        <end position="247"/>
    </location>
</feature>
<name>A0AAJ1QFF0_9FLAO</name>
<dbReference type="SUPFAM" id="SSF53448">
    <property type="entry name" value="Nucleotide-diphospho-sugar transferases"/>
    <property type="match status" value="1"/>
</dbReference>
<reference evidence="2" key="1">
    <citation type="submission" date="2020-06" db="EMBL/GenBank/DDBJ databases">
        <authorList>
            <person name="Dong N."/>
        </authorList>
    </citation>
    <scope>NUCLEOTIDE SEQUENCE</scope>
    <source>
        <strain evidence="2">R655-4</strain>
    </source>
</reference>
<dbReference type="Gene3D" id="3.90.550.20">
    <property type="match status" value="1"/>
</dbReference>
<dbReference type="EMBL" id="JACAGJ010000005">
    <property type="protein sequence ID" value="MDM1073045.1"/>
    <property type="molecule type" value="Genomic_DNA"/>
</dbReference>
<reference evidence="2" key="2">
    <citation type="journal article" date="2022" name="Sci. Total Environ.">
        <title>Prevalence, transmission, and molecular epidemiology of tet(X)-positive bacteria among humans, animals, and environmental niches in China: An epidemiological, and genomic-based study.</title>
        <authorList>
            <person name="Dong N."/>
            <person name="Zeng Y."/>
            <person name="Cai C."/>
            <person name="Sun C."/>
            <person name="Lu J."/>
            <person name="Liu C."/>
            <person name="Zhou H."/>
            <person name="Sun Q."/>
            <person name="Shu L."/>
            <person name="Wang H."/>
            <person name="Wang Y."/>
            <person name="Wang S."/>
            <person name="Wu C."/>
            <person name="Chan E.W."/>
            <person name="Chen G."/>
            <person name="Shen Z."/>
            <person name="Chen S."/>
            <person name="Zhang R."/>
        </authorList>
    </citation>
    <scope>NUCLEOTIDE SEQUENCE</scope>
    <source>
        <strain evidence="2">R655-4</strain>
    </source>
</reference>
<comment type="caution">
    <text evidence="2">The sequence shown here is derived from an EMBL/GenBank/DDBJ whole genome shotgun (WGS) entry which is preliminary data.</text>
</comment>